<dbReference type="GO" id="GO:0016926">
    <property type="term" value="P:protein desumoylation"/>
    <property type="evidence" value="ECO:0007669"/>
    <property type="project" value="TreeGrafter"/>
</dbReference>
<reference evidence="6" key="1">
    <citation type="submission" date="2022-01" db="EMBL/GenBank/DDBJ databases">
        <authorList>
            <person name="King R."/>
        </authorList>
    </citation>
    <scope>NUCLEOTIDE SEQUENCE</scope>
</reference>
<dbReference type="Proteomes" id="UP001153636">
    <property type="component" value="Chromosome 13"/>
</dbReference>
<evidence type="ECO:0000256" key="1">
    <source>
        <dbReference type="ARBA" id="ARBA00005234"/>
    </source>
</evidence>
<dbReference type="Gene3D" id="3.40.395.10">
    <property type="entry name" value="Adenoviral Proteinase, Chain A"/>
    <property type="match status" value="1"/>
</dbReference>
<dbReference type="SUPFAM" id="SSF54001">
    <property type="entry name" value="Cysteine proteinases"/>
    <property type="match status" value="1"/>
</dbReference>
<protein>
    <recommendedName>
        <fullName evidence="5">Ubiquitin-like protease family profile domain-containing protein</fullName>
    </recommendedName>
</protein>
<proteinExistence type="inferred from homology"/>
<dbReference type="InterPro" id="IPR003653">
    <property type="entry name" value="Peptidase_C48_C"/>
</dbReference>
<dbReference type="FunFam" id="3.40.395.10:FF:000001">
    <property type="entry name" value="Sentrin-specific protease 1"/>
    <property type="match status" value="1"/>
</dbReference>
<dbReference type="PANTHER" id="PTHR12606:SF141">
    <property type="entry name" value="GH15225P-RELATED"/>
    <property type="match status" value="1"/>
</dbReference>
<dbReference type="GO" id="GO:0080090">
    <property type="term" value="P:regulation of primary metabolic process"/>
    <property type="evidence" value="ECO:0007669"/>
    <property type="project" value="UniProtKB-ARBA"/>
</dbReference>
<dbReference type="Pfam" id="PF02902">
    <property type="entry name" value="Peptidase_C48"/>
    <property type="match status" value="1"/>
</dbReference>
<dbReference type="GO" id="GO:0060255">
    <property type="term" value="P:regulation of macromolecule metabolic process"/>
    <property type="evidence" value="ECO:0007669"/>
    <property type="project" value="UniProtKB-ARBA"/>
</dbReference>
<evidence type="ECO:0000313" key="6">
    <source>
        <dbReference type="EMBL" id="CAH1102426.1"/>
    </source>
</evidence>
<keyword evidence="2" id="KW-0645">Protease</keyword>
<evidence type="ECO:0000256" key="2">
    <source>
        <dbReference type="ARBA" id="ARBA00022670"/>
    </source>
</evidence>
<dbReference type="PANTHER" id="PTHR12606">
    <property type="entry name" value="SENTRIN/SUMO-SPECIFIC PROTEASE"/>
    <property type="match status" value="1"/>
</dbReference>
<dbReference type="OrthoDB" id="1939479at2759"/>
<dbReference type="EMBL" id="OV651825">
    <property type="protein sequence ID" value="CAH1102426.1"/>
    <property type="molecule type" value="Genomic_DNA"/>
</dbReference>
<evidence type="ECO:0000256" key="3">
    <source>
        <dbReference type="ARBA" id="ARBA00022801"/>
    </source>
</evidence>
<keyword evidence="4" id="KW-0788">Thiol protease</keyword>
<comment type="similarity">
    <text evidence="1">Belongs to the peptidase C48 family.</text>
</comment>
<dbReference type="GO" id="GO:0006508">
    <property type="term" value="P:proteolysis"/>
    <property type="evidence" value="ECO:0007669"/>
    <property type="project" value="UniProtKB-KW"/>
</dbReference>
<gene>
    <name evidence="6" type="ORF">PSYICH_LOCUS3986</name>
</gene>
<feature type="domain" description="Ubiquitin-like protease family profile" evidence="5">
    <location>
        <begin position="410"/>
        <end position="572"/>
    </location>
</feature>
<evidence type="ECO:0000259" key="5">
    <source>
        <dbReference type="PROSITE" id="PS50600"/>
    </source>
</evidence>
<keyword evidence="3" id="KW-0378">Hydrolase</keyword>
<dbReference type="PROSITE" id="PS50600">
    <property type="entry name" value="ULP_PROTEASE"/>
    <property type="match status" value="1"/>
</dbReference>
<dbReference type="InterPro" id="IPR038765">
    <property type="entry name" value="Papain-like_cys_pep_sf"/>
</dbReference>
<evidence type="ECO:0000313" key="7">
    <source>
        <dbReference type="Proteomes" id="UP001153636"/>
    </source>
</evidence>
<dbReference type="GO" id="GO:0016929">
    <property type="term" value="F:deSUMOylase activity"/>
    <property type="evidence" value="ECO:0007669"/>
    <property type="project" value="TreeGrafter"/>
</dbReference>
<dbReference type="AlphaFoldDB" id="A0A9P0G928"/>
<dbReference type="GO" id="GO:0005634">
    <property type="term" value="C:nucleus"/>
    <property type="evidence" value="ECO:0007669"/>
    <property type="project" value="TreeGrafter"/>
</dbReference>
<accession>A0A9P0G928</accession>
<sequence>MAKFHFLLDYIRNIFNPPVILQENNRKRRAYDSVDSLLSPKCRRLQSSLSRDFDFDRENYYISPLPHRRTPVYKTPQRKSMDTIVLDDDDVIEVKRYSVGTLNSKGTKFTSTPQDDVHKTTLNGCDDELSFVREFKSPSAKKMEASRNGLNYIKPFSSSGIYKPRSTTTERNLKEKVNHLTSTMNGSSRNLNYSIRLDEKSNYRKLLESSNDSSFYSTPIGKLFNYDTTNRRDRIMAAARKTNADTSKGRMSTKDTIRKVLGDLENETVTIKDSDSDSDVVFVTPPSPKPDFKVDPVNSFKKVVDTAEQAKPEWLENLVNRQRKLIAARQKEIEYLKECSDKHGQINNDMRLELLTDKVNKSLQIKDVILPVQEKEEELELPPLTEAQLKMVNRAFKGDPNEILSKKFNLNITRRDLLTLAGLNWLNDEVINFYMNMIIERGKDSKWPNAFAFNTFFYPKLIKDGPQSLRRWTKRVDLFGQDLICIPIHLGMHWCMAIIDLRDKSIRYYDSMGSRNDKCLKALRNYLEAEHLDKKKTRYDTSDFELENVKDIPQQMNGSDCGMFSCTFAEFATRNAKICFSQEHMPYLRQKMVVEILSGELLIK</sequence>
<name>A0A9P0G928_9CUCU</name>
<keyword evidence="7" id="KW-1185">Reference proteome</keyword>
<evidence type="ECO:0000256" key="4">
    <source>
        <dbReference type="ARBA" id="ARBA00022807"/>
    </source>
</evidence>
<organism evidence="6 7">
    <name type="scientific">Psylliodes chrysocephalus</name>
    <dbReference type="NCBI Taxonomy" id="3402493"/>
    <lineage>
        <taxon>Eukaryota</taxon>
        <taxon>Metazoa</taxon>
        <taxon>Ecdysozoa</taxon>
        <taxon>Arthropoda</taxon>
        <taxon>Hexapoda</taxon>
        <taxon>Insecta</taxon>
        <taxon>Pterygota</taxon>
        <taxon>Neoptera</taxon>
        <taxon>Endopterygota</taxon>
        <taxon>Coleoptera</taxon>
        <taxon>Polyphaga</taxon>
        <taxon>Cucujiformia</taxon>
        <taxon>Chrysomeloidea</taxon>
        <taxon>Chrysomelidae</taxon>
        <taxon>Galerucinae</taxon>
        <taxon>Alticini</taxon>
        <taxon>Psylliodes</taxon>
    </lineage>
</organism>